<protein>
    <recommendedName>
        <fullName evidence="4">Lipoprotein</fullName>
    </recommendedName>
</protein>
<gene>
    <name evidence="2" type="ORF">B0H50_1461</name>
</gene>
<accession>A0ABX5LKK0</accession>
<sequence>MYKQILYSFLLSLLIVSCGGDNSSSPNIENSSNSHSSEIPCDATNEGTIIKPFDSNVEHICKGGSWIAIGSSSSSNNMVLSNKLCHLVFVS</sequence>
<evidence type="ECO:0000313" key="2">
    <source>
        <dbReference type="EMBL" id="PWK86836.1"/>
    </source>
</evidence>
<evidence type="ECO:0008006" key="4">
    <source>
        <dbReference type="Google" id="ProtNLM"/>
    </source>
</evidence>
<dbReference type="RefSeq" id="WP_146193770.1">
    <property type="nucleotide sequence ID" value="NZ_QGHD01000046.1"/>
</dbReference>
<dbReference type="EMBL" id="QGHD01000046">
    <property type="protein sequence ID" value="PWK86836.1"/>
    <property type="molecule type" value="Genomic_DNA"/>
</dbReference>
<evidence type="ECO:0000313" key="3">
    <source>
        <dbReference type="Proteomes" id="UP000245523"/>
    </source>
</evidence>
<dbReference type="PROSITE" id="PS51257">
    <property type="entry name" value="PROKAR_LIPOPROTEIN"/>
    <property type="match status" value="1"/>
</dbReference>
<reference evidence="2 3" key="1">
    <citation type="submission" date="2018-05" db="EMBL/GenBank/DDBJ databases">
        <title>Animal gut microbial communities from fecal samples from Wisconsin, USA.</title>
        <authorList>
            <person name="Neumann A."/>
        </authorList>
    </citation>
    <scope>NUCLEOTIDE SEQUENCE [LARGE SCALE GENOMIC DNA]</scope>
    <source>
        <strain evidence="2 3">UWS4</strain>
    </source>
</reference>
<dbReference type="Proteomes" id="UP000245523">
    <property type="component" value="Unassembled WGS sequence"/>
</dbReference>
<proteinExistence type="predicted"/>
<organism evidence="2 3">
    <name type="scientific">Hallerella porci</name>
    <dbReference type="NCBI Taxonomy" id="1945871"/>
    <lineage>
        <taxon>Bacteria</taxon>
        <taxon>Pseudomonadati</taxon>
        <taxon>Fibrobacterota</taxon>
        <taxon>Fibrobacteria</taxon>
        <taxon>Fibrobacterales</taxon>
        <taxon>Fibrobacteraceae</taxon>
        <taxon>Hallerella</taxon>
    </lineage>
</organism>
<comment type="caution">
    <text evidence="2">The sequence shown here is derived from an EMBL/GenBank/DDBJ whole genome shotgun (WGS) entry which is preliminary data.</text>
</comment>
<keyword evidence="1" id="KW-0732">Signal</keyword>
<name>A0ABX5LKK0_9BACT</name>
<feature type="signal peptide" evidence="1">
    <location>
        <begin position="1"/>
        <end position="19"/>
    </location>
</feature>
<feature type="chain" id="PRO_5046758451" description="Lipoprotein" evidence="1">
    <location>
        <begin position="20"/>
        <end position="91"/>
    </location>
</feature>
<keyword evidence="3" id="KW-1185">Reference proteome</keyword>
<evidence type="ECO:0000256" key="1">
    <source>
        <dbReference type="SAM" id="SignalP"/>
    </source>
</evidence>